<reference evidence="3 4" key="1">
    <citation type="journal article" date="2009" name="J. Bacteriol.">
        <title>Complete and draft genome sequences of six members of the Aquificales.</title>
        <authorList>
            <person name="Reysenbach A.L."/>
            <person name="Hamamura N."/>
            <person name="Podar M."/>
            <person name="Griffiths E."/>
            <person name="Ferreira S."/>
            <person name="Hochstein R."/>
            <person name="Heidelberg J."/>
            <person name="Johnson J."/>
            <person name="Mead D."/>
            <person name="Pohorille A."/>
            <person name="Sarmiento M."/>
            <person name="Schweighofer K."/>
            <person name="Seshadri R."/>
            <person name="Voytek M.A."/>
        </authorList>
    </citation>
    <scope>NUCLEOTIDE SEQUENCE [LARGE SCALE GENOMIC DNA]</scope>
    <source>
        <strain evidence="4">DSM 14350 / EX-H1</strain>
    </source>
</reference>
<evidence type="ECO:0000313" key="4">
    <source>
        <dbReference type="Proteomes" id="UP000001366"/>
    </source>
</evidence>
<dbReference type="InterPro" id="IPR029063">
    <property type="entry name" value="SAM-dependent_MTases_sf"/>
</dbReference>
<keyword evidence="2" id="KW-0808">Transferase</keyword>
<dbReference type="AlphaFoldDB" id="C0QST7"/>
<evidence type="ECO:0000256" key="1">
    <source>
        <dbReference type="ARBA" id="ARBA00022603"/>
    </source>
</evidence>
<dbReference type="PANTHER" id="PTHR12049">
    <property type="entry name" value="PROTEIN ARGININE METHYLTRANSFERASE NDUFAF7, MITOCHONDRIAL"/>
    <property type="match status" value="1"/>
</dbReference>
<dbReference type="Proteomes" id="UP000001366">
    <property type="component" value="Chromosome"/>
</dbReference>
<dbReference type="GO" id="GO:0035243">
    <property type="term" value="F:protein-arginine omega-N symmetric methyltransferase activity"/>
    <property type="evidence" value="ECO:0007669"/>
    <property type="project" value="TreeGrafter"/>
</dbReference>
<dbReference type="KEGG" id="pmx:PERMA_1980"/>
<name>C0QST7_PERMH</name>
<dbReference type="GO" id="GO:0032259">
    <property type="term" value="P:methylation"/>
    <property type="evidence" value="ECO:0007669"/>
    <property type="project" value="UniProtKB-KW"/>
</dbReference>
<dbReference type="SUPFAM" id="SSF53335">
    <property type="entry name" value="S-adenosyl-L-methionine-dependent methyltransferases"/>
    <property type="match status" value="1"/>
</dbReference>
<evidence type="ECO:0000256" key="2">
    <source>
        <dbReference type="ARBA" id="ARBA00022679"/>
    </source>
</evidence>
<dbReference type="Pfam" id="PF02636">
    <property type="entry name" value="Methyltransf_28"/>
    <property type="match status" value="1"/>
</dbReference>
<dbReference type="Gene3D" id="3.40.50.12710">
    <property type="match status" value="1"/>
</dbReference>
<evidence type="ECO:0008006" key="5">
    <source>
        <dbReference type="Google" id="ProtNLM"/>
    </source>
</evidence>
<dbReference type="InterPro" id="IPR003788">
    <property type="entry name" value="NDUFAF7"/>
</dbReference>
<sequence>MIQMMKLTGKQQLVNIIKNRIKKEGSISFRDFMDIALYYPELGYYTSPKAKIGGYGDFFTASELDKAFGELLGKQFVEIYQKLGEKNFQIVEIGAGKGYLAYDILNFLRANFEDVYRNSEYIIIEKSPYHVNLQKEILKSFDNVRWVQDIIDFEDESITGVIFSNELFDSFPVHLIRKINGKIYEIYITVDQDDNVKEILKDPSEDIIRYLKELNINIPEGMTTEINLDAADYIQKIGKKLKKGYVITIDYGYPSAELYKYYRMKGTLLCYYKHRYSENYYENVGMQDITSHVNFSALNYYGKIAGLELTGFTDQAHFLTNLGLMDIFAQLQEKGDYESYERLNRLKTLVLPKGMGEKFKVLIQHKNVENPHLKGLEILPYSSERYKL</sequence>
<dbReference type="HOGENOM" id="CLU_024840_1_1_0"/>
<keyword evidence="4" id="KW-1185">Reference proteome</keyword>
<dbReference type="STRING" id="123214.PERMA_1980"/>
<dbReference type="RefSeq" id="WP_015898968.1">
    <property type="nucleotide sequence ID" value="NC_012440.1"/>
</dbReference>
<dbReference type="EMBL" id="CP001230">
    <property type="protein sequence ID" value="ACO04864.1"/>
    <property type="molecule type" value="Genomic_DNA"/>
</dbReference>
<evidence type="ECO:0000313" key="3">
    <source>
        <dbReference type="EMBL" id="ACO04864.1"/>
    </source>
</evidence>
<dbReference type="PaxDb" id="123214-PERMA_1980"/>
<accession>C0QST7</accession>
<proteinExistence type="predicted"/>
<protein>
    <recommendedName>
        <fullName evidence="5">SAM-dependent methyltransferase</fullName>
    </recommendedName>
</protein>
<keyword evidence="1" id="KW-0489">Methyltransferase</keyword>
<dbReference type="eggNOG" id="COG1565">
    <property type="taxonomic scope" value="Bacteria"/>
</dbReference>
<gene>
    <name evidence="3" type="ordered locus">PERMA_1980</name>
</gene>
<dbReference type="InterPro" id="IPR038375">
    <property type="entry name" value="NDUFAF7_sf"/>
</dbReference>
<dbReference type="PANTHER" id="PTHR12049:SF7">
    <property type="entry name" value="PROTEIN ARGININE METHYLTRANSFERASE NDUFAF7, MITOCHONDRIAL"/>
    <property type="match status" value="1"/>
</dbReference>
<organism evidence="3 4">
    <name type="scientific">Persephonella marina (strain DSM 14350 / EX-H1)</name>
    <dbReference type="NCBI Taxonomy" id="123214"/>
    <lineage>
        <taxon>Bacteria</taxon>
        <taxon>Pseudomonadati</taxon>
        <taxon>Aquificota</taxon>
        <taxon>Aquificia</taxon>
        <taxon>Aquificales</taxon>
        <taxon>Hydrogenothermaceae</taxon>
        <taxon>Persephonella</taxon>
    </lineage>
</organism>